<dbReference type="EC" id="3.1.4.4" evidence="3"/>
<dbReference type="eggNOG" id="COG1502">
    <property type="taxonomic scope" value="Bacteria"/>
</dbReference>
<dbReference type="CDD" id="cd09170">
    <property type="entry name" value="PLDc_Nuc"/>
    <property type="match status" value="1"/>
</dbReference>
<gene>
    <name evidence="9" type="ordered locus">DMR_34600</name>
</gene>
<dbReference type="PANTHER" id="PTHR43856:SF1">
    <property type="entry name" value="MITOCHONDRIAL CARDIOLIPIN HYDROLASE"/>
    <property type="match status" value="1"/>
</dbReference>
<dbReference type="GO" id="GO:0004630">
    <property type="term" value="F:phospholipase D activity"/>
    <property type="evidence" value="ECO:0007669"/>
    <property type="project" value="UniProtKB-EC"/>
</dbReference>
<dbReference type="PANTHER" id="PTHR43856">
    <property type="entry name" value="CARDIOLIPIN HYDROLASE"/>
    <property type="match status" value="1"/>
</dbReference>
<proteinExistence type="inferred from homology"/>
<dbReference type="PROSITE" id="PS50035">
    <property type="entry name" value="PLD"/>
    <property type="match status" value="1"/>
</dbReference>
<dbReference type="RefSeq" id="WP_015862099.1">
    <property type="nucleotide sequence ID" value="NC_012796.1"/>
</dbReference>
<evidence type="ECO:0000259" key="8">
    <source>
        <dbReference type="PROSITE" id="PS50035"/>
    </source>
</evidence>
<dbReference type="SMART" id="SM00155">
    <property type="entry name" value="PLDc"/>
    <property type="match status" value="1"/>
</dbReference>
<organism evidence="9 10">
    <name type="scientific">Solidesulfovibrio magneticus (strain ATCC 700980 / DSM 13731 / RS-1)</name>
    <name type="common">Desulfovibrio magneticus</name>
    <dbReference type="NCBI Taxonomy" id="573370"/>
    <lineage>
        <taxon>Bacteria</taxon>
        <taxon>Pseudomonadati</taxon>
        <taxon>Thermodesulfobacteriota</taxon>
        <taxon>Desulfovibrionia</taxon>
        <taxon>Desulfovibrionales</taxon>
        <taxon>Desulfovibrionaceae</taxon>
        <taxon>Solidesulfovibrio</taxon>
    </lineage>
</organism>
<dbReference type="Proteomes" id="UP000009071">
    <property type="component" value="Chromosome"/>
</dbReference>
<evidence type="ECO:0000256" key="2">
    <source>
        <dbReference type="ARBA" id="ARBA00008664"/>
    </source>
</evidence>
<dbReference type="GO" id="GO:0016042">
    <property type="term" value="P:lipid catabolic process"/>
    <property type="evidence" value="ECO:0007669"/>
    <property type="project" value="UniProtKB-KW"/>
</dbReference>
<feature type="chain" id="PRO_5002944226" description="phospholipase D" evidence="7">
    <location>
        <begin position="20"/>
        <end position="172"/>
    </location>
</feature>
<keyword evidence="5" id="KW-0442">Lipid degradation</keyword>
<evidence type="ECO:0000256" key="1">
    <source>
        <dbReference type="ARBA" id="ARBA00000798"/>
    </source>
</evidence>
<dbReference type="InterPro" id="IPR051406">
    <property type="entry name" value="PLD_domain"/>
</dbReference>
<dbReference type="InterPro" id="IPR001736">
    <property type="entry name" value="PLipase_D/transphosphatidylase"/>
</dbReference>
<reference evidence="9 10" key="1">
    <citation type="journal article" date="2009" name="Genome Res.">
        <title>Whole genome sequence of Desulfovibrio magneticus strain RS-1 revealed common gene clusters in magnetotactic bacteria.</title>
        <authorList>
            <person name="Nakazawa H."/>
            <person name="Arakaki A."/>
            <person name="Narita-Yamada S."/>
            <person name="Yashiro I."/>
            <person name="Jinno K."/>
            <person name="Aoki N."/>
            <person name="Tsuruyama A."/>
            <person name="Okamura Y."/>
            <person name="Tanikawa S."/>
            <person name="Fujita N."/>
            <person name="Takeyama H."/>
            <person name="Matsunaga T."/>
        </authorList>
    </citation>
    <scope>NUCLEOTIDE SEQUENCE [LARGE SCALE GENOMIC DNA]</scope>
    <source>
        <strain evidence="10">ATCC 700980 / DSM 13731 / RS-1</strain>
    </source>
</reference>
<feature type="domain" description="PLD phosphodiesterase" evidence="8">
    <location>
        <begin position="111"/>
        <end position="138"/>
    </location>
</feature>
<dbReference type="GO" id="GO:0006793">
    <property type="term" value="P:phosphorus metabolic process"/>
    <property type="evidence" value="ECO:0007669"/>
    <property type="project" value="UniProtKB-ARBA"/>
</dbReference>
<name>C4XKL1_SOLM1</name>
<dbReference type="KEGG" id="dma:DMR_34600"/>
<keyword evidence="7" id="KW-0732">Signal</keyword>
<keyword evidence="6" id="KW-0443">Lipid metabolism</keyword>
<dbReference type="Pfam" id="PF13091">
    <property type="entry name" value="PLDc_2"/>
    <property type="match status" value="1"/>
</dbReference>
<dbReference type="GO" id="GO:0016891">
    <property type="term" value="F:RNA endonuclease activity producing 5'-phosphomonoesters, hydrolytic mechanism"/>
    <property type="evidence" value="ECO:0007669"/>
    <property type="project" value="TreeGrafter"/>
</dbReference>
<dbReference type="EMBL" id="AP010904">
    <property type="protein sequence ID" value="BAH76951.1"/>
    <property type="molecule type" value="Genomic_DNA"/>
</dbReference>
<evidence type="ECO:0000256" key="6">
    <source>
        <dbReference type="ARBA" id="ARBA00023098"/>
    </source>
</evidence>
<keyword evidence="4" id="KW-0378">Hydrolase</keyword>
<evidence type="ECO:0000313" key="9">
    <source>
        <dbReference type="EMBL" id="BAH76951.1"/>
    </source>
</evidence>
<keyword evidence="10" id="KW-1185">Reference proteome</keyword>
<feature type="signal peptide" evidence="7">
    <location>
        <begin position="1"/>
        <end position="19"/>
    </location>
</feature>
<comment type="catalytic activity">
    <reaction evidence="1">
        <text>a 1,2-diacyl-sn-glycero-3-phosphocholine + H2O = a 1,2-diacyl-sn-glycero-3-phosphate + choline + H(+)</text>
        <dbReference type="Rhea" id="RHEA:14445"/>
        <dbReference type="ChEBI" id="CHEBI:15354"/>
        <dbReference type="ChEBI" id="CHEBI:15377"/>
        <dbReference type="ChEBI" id="CHEBI:15378"/>
        <dbReference type="ChEBI" id="CHEBI:57643"/>
        <dbReference type="ChEBI" id="CHEBI:58608"/>
        <dbReference type="EC" id="3.1.4.4"/>
    </reaction>
</comment>
<evidence type="ECO:0000256" key="7">
    <source>
        <dbReference type="SAM" id="SignalP"/>
    </source>
</evidence>
<dbReference type="AlphaFoldDB" id="C4XKL1"/>
<evidence type="ECO:0000256" key="4">
    <source>
        <dbReference type="ARBA" id="ARBA00022801"/>
    </source>
</evidence>
<evidence type="ECO:0000313" key="10">
    <source>
        <dbReference type="Proteomes" id="UP000009071"/>
    </source>
</evidence>
<accession>C4XKL1</accession>
<dbReference type="HOGENOM" id="CLU_080814_3_0_7"/>
<dbReference type="Gene3D" id="3.30.870.10">
    <property type="entry name" value="Endonuclease Chain A"/>
    <property type="match status" value="1"/>
</dbReference>
<sequence>MKRLLITFCLLLACSEAYAYDLSLKDTPVSVYFSPKGGGQQAIVDALGQAKESVYVQAYSFTSAPIAKALVDAAKRGVKVEAILDKSQRKATYTGATFLRNEGIPVYIDATHAIAHNKVMVIDGQTVVTGSFNFTKAAEEKNAENLLVIKDKGLARLYMENWERHQGHSEGY</sequence>
<dbReference type="InterPro" id="IPR025202">
    <property type="entry name" value="PLD-like_dom"/>
</dbReference>
<evidence type="ECO:0000256" key="3">
    <source>
        <dbReference type="ARBA" id="ARBA00012027"/>
    </source>
</evidence>
<protein>
    <recommendedName>
        <fullName evidence="3">phospholipase D</fullName>
        <ecNumber evidence="3">3.1.4.4</ecNumber>
    </recommendedName>
</protein>
<dbReference type="STRING" id="573370.DMR_34600"/>
<comment type="similarity">
    <text evidence="2">Belongs to the phospholipase D family.</text>
</comment>
<evidence type="ECO:0000256" key="5">
    <source>
        <dbReference type="ARBA" id="ARBA00022963"/>
    </source>
</evidence>
<dbReference type="SUPFAM" id="SSF56024">
    <property type="entry name" value="Phospholipase D/nuclease"/>
    <property type="match status" value="1"/>
</dbReference>
<dbReference type="OrthoDB" id="9762009at2"/>